<sequence length="95" mass="10375">MPRSEAAMGLVIRASNLFYDGRSCVTWSIRTRGVDDGMYHPNQRLDLMGEIEEGLDRNCRGWGIGDSGGVRPGSLNNRQYRLVVSVGSPAFVGTA</sequence>
<dbReference type="EMBL" id="AMZH03012801">
    <property type="protein sequence ID" value="RRT50368.1"/>
    <property type="molecule type" value="Genomic_DNA"/>
</dbReference>
<reference evidence="1 2" key="1">
    <citation type="journal article" date="2014" name="Agronomy (Basel)">
        <title>A Draft Genome Sequence for Ensete ventricosum, the Drought-Tolerant Tree Against Hunger.</title>
        <authorList>
            <person name="Harrison J."/>
            <person name="Moore K.A."/>
            <person name="Paszkiewicz K."/>
            <person name="Jones T."/>
            <person name="Grant M."/>
            <person name="Ambacheew D."/>
            <person name="Muzemil S."/>
            <person name="Studholme D.J."/>
        </authorList>
    </citation>
    <scope>NUCLEOTIDE SEQUENCE [LARGE SCALE GENOMIC DNA]</scope>
</reference>
<comment type="caution">
    <text evidence="1">The sequence shown here is derived from an EMBL/GenBank/DDBJ whole genome shotgun (WGS) entry which is preliminary data.</text>
</comment>
<protein>
    <submittedName>
        <fullName evidence="1">Uncharacterized protein</fullName>
    </submittedName>
</protein>
<gene>
    <name evidence="1" type="ORF">B296_00051786</name>
</gene>
<evidence type="ECO:0000313" key="2">
    <source>
        <dbReference type="Proteomes" id="UP000287651"/>
    </source>
</evidence>
<organism evidence="1 2">
    <name type="scientific">Ensete ventricosum</name>
    <name type="common">Abyssinian banana</name>
    <name type="synonym">Musa ensete</name>
    <dbReference type="NCBI Taxonomy" id="4639"/>
    <lineage>
        <taxon>Eukaryota</taxon>
        <taxon>Viridiplantae</taxon>
        <taxon>Streptophyta</taxon>
        <taxon>Embryophyta</taxon>
        <taxon>Tracheophyta</taxon>
        <taxon>Spermatophyta</taxon>
        <taxon>Magnoliopsida</taxon>
        <taxon>Liliopsida</taxon>
        <taxon>Zingiberales</taxon>
        <taxon>Musaceae</taxon>
        <taxon>Ensete</taxon>
    </lineage>
</organism>
<proteinExistence type="predicted"/>
<dbReference type="AlphaFoldDB" id="A0A426YF53"/>
<dbReference type="Proteomes" id="UP000287651">
    <property type="component" value="Unassembled WGS sequence"/>
</dbReference>
<name>A0A426YF53_ENSVE</name>
<evidence type="ECO:0000313" key="1">
    <source>
        <dbReference type="EMBL" id="RRT50368.1"/>
    </source>
</evidence>
<accession>A0A426YF53</accession>